<comment type="caution">
    <text evidence="2">The sequence shown here is derived from an EMBL/GenBank/DDBJ whole genome shotgun (WGS) entry which is preliminary data.</text>
</comment>
<proteinExistence type="predicted"/>
<sequence>MAKRVYSRRGKTSMYMDDGENKRRKPSPPDQSSPPTRSDEERAVGHIGLDEAGGESVGSSESVCGSGGAAAELLSSMYPSSSPARVPLPSSPTEENVGSSESVSGSTGGATELPASLFPTSSPAEVPLPSSPIEESELFLEEAVSECPISEVSSVEEFSPASRRFDGPRASGVAEVSPSSTPLPPSPVQQIQLRPTKTLTGRRISSSSNIATLWERNREKSPLLRLPPELRAYIFELALGGKSILIDYRTYERGTGKPIFKYDTTIVEQGVCNIEDISFDNLSGSRNAAESLNDLNPPQPILLADGLTYYFPHENTYNFVELMQVAEHPYFFETAQMTFLNNVCRQLYIETAALPYQLNLLVFRNINIAWNFLVADEKTNGKRHRRHRDAIRQMIVLGDLPGDNLISQMRGLVYLRAPDGVRVRVCA</sequence>
<protein>
    <submittedName>
        <fullName evidence="2">Uncharacterized protein</fullName>
    </submittedName>
</protein>
<reference evidence="2" key="1">
    <citation type="submission" date="2023-01" db="EMBL/GenBank/DDBJ databases">
        <authorList>
            <person name="Van Ghelder C."/>
            <person name="Rancurel C."/>
        </authorList>
    </citation>
    <scope>NUCLEOTIDE SEQUENCE</scope>
    <source>
        <strain evidence="2">CNCM I-4278</strain>
    </source>
</reference>
<name>A0A9W4UM97_9PLEO</name>
<gene>
    <name evidence="2" type="ORF">PDIGIT_LOCUS9944</name>
</gene>
<dbReference type="OrthoDB" id="5413827at2759"/>
<dbReference type="AlphaFoldDB" id="A0A9W4UM97"/>
<feature type="region of interest" description="Disordered" evidence="1">
    <location>
        <begin position="158"/>
        <end position="189"/>
    </location>
</feature>
<feature type="compositionally biased region" description="Low complexity" evidence="1">
    <location>
        <begin position="57"/>
        <end position="72"/>
    </location>
</feature>
<dbReference type="PANTHER" id="PTHR38790">
    <property type="entry name" value="2EXR DOMAIN-CONTAINING PROTEIN-RELATED"/>
    <property type="match status" value="1"/>
</dbReference>
<dbReference type="EMBL" id="CAOQHR010000007">
    <property type="protein sequence ID" value="CAI6336838.1"/>
    <property type="molecule type" value="Genomic_DNA"/>
</dbReference>
<feature type="compositionally biased region" description="Basic residues" evidence="1">
    <location>
        <begin position="1"/>
        <end position="11"/>
    </location>
</feature>
<keyword evidence="3" id="KW-1185">Reference proteome</keyword>
<organism evidence="2 3">
    <name type="scientific">Periconia digitata</name>
    <dbReference type="NCBI Taxonomy" id="1303443"/>
    <lineage>
        <taxon>Eukaryota</taxon>
        <taxon>Fungi</taxon>
        <taxon>Dikarya</taxon>
        <taxon>Ascomycota</taxon>
        <taxon>Pezizomycotina</taxon>
        <taxon>Dothideomycetes</taxon>
        <taxon>Pleosporomycetidae</taxon>
        <taxon>Pleosporales</taxon>
        <taxon>Massarineae</taxon>
        <taxon>Periconiaceae</taxon>
        <taxon>Periconia</taxon>
    </lineage>
</organism>
<evidence type="ECO:0000313" key="3">
    <source>
        <dbReference type="Proteomes" id="UP001152607"/>
    </source>
</evidence>
<evidence type="ECO:0000313" key="2">
    <source>
        <dbReference type="EMBL" id="CAI6336838.1"/>
    </source>
</evidence>
<dbReference type="Proteomes" id="UP001152607">
    <property type="component" value="Unassembled WGS sequence"/>
</dbReference>
<evidence type="ECO:0000256" key="1">
    <source>
        <dbReference type="SAM" id="MobiDB-lite"/>
    </source>
</evidence>
<feature type="region of interest" description="Disordered" evidence="1">
    <location>
        <begin position="1"/>
        <end position="130"/>
    </location>
</feature>
<feature type="compositionally biased region" description="Low complexity" evidence="1">
    <location>
        <begin position="93"/>
        <end position="112"/>
    </location>
</feature>
<dbReference type="PANTHER" id="PTHR38790:SF4">
    <property type="entry name" value="2EXR DOMAIN-CONTAINING PROTEIN"/>
    <property type="match status" value="1"/>
</dbReference>
<accession>A0A9W4UM97</accession>